<evidence type="ECO:0000313" key="3">
    <source>
        <dbReference type="EMBL" id="QJH93159.1"/>
    </source>
</evidence>
<feature type="compositionally biased region" description="Polar residues" evidence="1">
    <location>
        <begin position="1"/>
        <end position="10"/>
    </location>
</feature>
<feature type="region of interest" description="Disordered" evidence="1">
    <location>
        <begin position="1"/>
        <end position="26"/>
    </location>
</feature>
<name>A0A6M3M8D2_9ZZZZ</name>
<feature type="compositionally biased region" description="Basic residues" evidence="1">
    <location>
        <begin position="77"/>
        <end position="103"/>
    </location>
</feature>
<feature type="region of interest" description="Disordered" evidence="1">
    <location>
        <begin position="72"/>
        <end position="103"/>
    </location>
</feature>
<reference evidence="2" key="1">
    <citation type="submission" date="2020-03" db="EMBL/GenBank/DDBJ databases">
        <title>The deep terrestrial virosphere.</title>
        <authorList>
            <person name="Holmfeldt K."/>
            <person name="Nilsson E."/>
            <person name="Simone D."/>
            <person name="Lopez-Fernandez M."/>
            <person name="Wu X."/>
            <person name="de Brujin I."/>
            <person name="Lundin D."/>
            <person name="Andersson A."/>
            <person name="Bertilsson S."/>
            <person name="Dopson M."/>
        </authorList>
    </citation>
    <scope>NUCLEOTIDE SEQUENCE</scope>
    <source>
        <strain evidence="2">MM171A00145</strain>
        <strain evidence="3">MM171B03089</strain>
    </source>
</reference>
<dbReference type="AlphaFoldDB" id="A0A6M3M8D2"/>
<evidence type="ECO:0000256" key="1">
    <source>
        <dbReference type="SAM" id="MobiDB-lite"/>
    </source>
</evidence>
<dbReference type="EMBL" id="MT143951">
    <property type="protein sequence ID" value="QJH93159.1"/>
    <property type="molecule type" value="Genomic_DNA"/>
</dbReference>
<dbReference type="EMBL" id="MT143705">
    <property type="protein sequence ID" value="QJB01152.1"/>
    <property type="molecule type" value="Genomic_DNA"/>
</dbReference>
<accession>A0A6M3M8D2</accession>
<evidence type="ECO:0000313" key="2">
    <source>
        <dbReference type="EMBL" id="QJB01152.1"/>
    </source>
</evidence>
<protein>
    <submittedName>
        <fullName evidence="2">Uncharacterized protein</fullName>
    </submittedName>
</protein>
<organism evidence="2">
    <name type="scientific">viral metagenome</name>
    <dbReference type="NCBI Taxonomy" id="1070528"/>
    <lineage>
        <taxon>unclassified sequences</taxon>
        <taxon>metagenomes</taxon>
        <taxon>organismal metagenomes</taxon>
    </lineage>
</organism>
<proteinExistence type="predicted"/>
<sequence length="103" mass="12231">MKTNTSQSIRQLIRPKAPPKRQSFPHHVPFGRWLGALRSWILNVHKGTDSSQYLEDKADSFVMRVCKRRRSNDIRKRGIQRAAVRRRQTKRRRQRQTGKGLVR</sequence>
<gene>
    <name evidence="2" type="ORF">MM171A00145_0089</name>
    <name evidence="3" type="ORF">MM171B03089_0008</name>
</gene>